<dbReference type="PANTHER" id="PTHR10587:SF78">
    <property type="entry name" value="PEPTIDOGLYCAN-N-ACETYLMURAMIC ACID DEACETYLASE PDAA"/>
    <property type="match status" value="1"/>
</dbReference>
<organism evidence="2 3">
    <name type="scientific">Jeotgalibacillus alimentarius</name>
    <dbReference type="NCBI Taxonomy" id="135826"/>
    <lineage>
        <taxon>Bacteria</taxon>
        <taxon>Bacillati</taxon>
        <taxon>Bacillota</taxon>
        <taxon>Bacilli</taxon>
        <taxon>Bacillales</taxon>
        <taxon>Caryophanaceae</taxon>
        <taxon>Jeotgalibacillus</taxon>
    </lineage>
</organism>
<dbReference type="RefSeq" id="WP_041122017.1">
    <property type="nucleotide sequence ID" value="NZ_JXRQ01000016.1"/>
</dbReference>
<dbReference type="STRING" id="135826.KP77_14120"/>
<dbReference type="EMBL" id="JXRQ01000016">
    <property type="protein sequence ID" value="KIL50792.1"/>
    <property type="molecule type" value="Genomic_DNA"/>
</dbReference>
<evidence type="ECO:0000259" key="1">
    <source>
        <dbReference type="PROSITE" id="PS51677"/>
    </source>
</evidence>
<dbReference type="NCBIfam" id="TIGR02884">
    <property type="entry name" value="spore_pdaA"/>
    <property type="match status" value="1"/>
</dbReference>
<name>A0A0C2VPF3_9BACL</name>
<accession>A0A0C2VPF3</accession>
<dbReference type="PROSITE" id="PS51677">
    <property type="entry name" value="NODB"/>
    <property type="match status" value="1"/>
</dbReference>
<dbReference type="PATRIC" id="fig|135826.4.peg.1406"/>
<dbReference type="Gene3D" id="3.20.20.370">
    <property type="entry name" value="Glycoside hydrolase/deacetylase"/>
    <property type="match status" value="1"/>
</dbReference>
<sequence>MKTLYSIIVVLFLFLGYSLSVYAQTHHWGFKRSAGGEQPDAGAVYNDLLEKHGAYYKGSPDEKIVYFTFDNGFENGYTEKILDVLKEEKVPATFFLTGHYLESAAPLVKRMADEGHIIGNHSWGHPDFSTLSEAQMKEEWAKVKKKTEELTGQKEMKYVRPPEGVFNELSLKVANDEGYTHVFWSLAFVDWYHEKPQGADYAYNEIMKQLHPGAVILLHTVSSDNAGALQRVIHDMKKQGYSFETLDHLTKNPS</sequence>
<dbReference type="PANTHER" id="PTHR10587">
    <property type="entry name" value="GLYCOSYL TRANSFERASE-RELATED"/>
    <property type="match status" value="1"/>
</dbReference>
<comment type="caution">
    <text evidence="2">The sequence shown here is derived from an EMBL/GenBank/DDBJ whole genome shotgun (WGS) entry which is preliminary data.</text>
</comment>
<keyword evidence="3" id="KW-1185">Reference proteome</keyword>
<feature type="domain" description="NodB homology" evidence="1">
    <location>
        <begin position="63"/>
        <end position="244"/>
    </location>
</feature>
<dbReference type="GO" id="GO:0016810">
    <property type="term" value="F:hydrolase activity, acting on carbon-nitrogen (but not peptide) bonds"/>
    <property type="evidence" value="ECO:0007669"/>
    <property type="project" value="InterPro"/>
</dbReference>
<evidence type="ECO:0000313" key="3">
    <source>
        <dbReference type="Proteomes" id="UP000031950"/>
    </source>
</evidence>
<dbReference type="GO" id="GO:0016020">
    <property type="term" value="C:membrane"/>
    <property type="evidence" value="ECO:0007669"/>
    <property type="project" value="TreeGrafter"/>
</dbReference>
<dbReference type="InterPro" id="IPR014235">
    <property type="entry name" value="Spore_PdaA"/>
</dbReference>
<dbReference type="SUPFAM" id="SSF88713">
    <property type="entry name" value="Glycoside hydrolase/deacetylase"/>
    <property type="match status" value="1"/>
</dbReference>
<dbReference type="OrthoDB" id="9812065at2"/>
<gene>
    <name evidence="2" type="ORF">KP77_14120</name>
</gene>
<proteinExistence type="predicted"/>
<dbReference type="AlphaFoldDB" id="A0A0C2VPF3"/>
<dbReference type="InterPro" id="IPR002509">
    <property type="entry name" value="NODB_dom"/>
</dbReference>
<reference evidence="2 3" key="1">
    <citation type="submission" date="2015-01" db="EMBL/GenBank/DDBJ databases">
        <title>Genome sequence of Jeotgalibacillus alimentarius.</title>
        <authorList>
            <person name="Goh K.M."/>
            <person name="Chan K.-G."/>
            <person name="Yaakop A.S."/>
            <person name="Ee R."/>
            <person name="Gan H.M."/>
            <person name="Chan C.S."/>
        </authorList>
    </citation>
    <scope>NUCLEOTIDE SEQUENCE [LARGE SCALE GENOMIC DNA]</scope>
    <source>
        <strain evidence="2 3">YKJ-13</strain>
    </source>
</reference>
<dbReference type="Proteomes" id="UP000031950">
    <property type="component" value="Unassembled WGS sequence"/>
</dbReference>
<evidence type="ECO:0000313" key="2">
    <source>
        <dbReference type="EMBL" id="KIL50792.1"/>
    </source>
</evidence>
<protein>
    <submittedName>
        <fullName evidence="2">Polysaccharide deacetylase</fullName>
    </submittedName>
</protein>
<dbReference type="CDD" id="cd10948">
    <property type="entry name" value="CE4_BsPdaA_like"/>
    <property type="match status" value="1"/>
</dbReference>
<dbReference type="InterPro" id="IPR050248">
    <property type="entry name" value="Polysacc_deacetylase_ArnD"/>
</dbReference>
<dbReference type="Pfam" id="PF01522">
    <property type="entry name" value="Polysacc_deac_1"/>
    <property type="match status" value="1"/>
</dbReference>
<dbReference type="GO" id="GO:0005975">
    <property type="term" value="P:carbohydrate metabolic process"/>
    <property type="evidence" value="ECO:0007669"/>
    <property type="project" value="InterPro"/>
</dbReference>
<dbReference type="InterPro" id="IPR011330">
    <property type="entry name" value="Glyco_hydro/deAcase_b/a-brl"/>
</dbReference>